<dbReference type="Proteomes" id="UP000245207">
    <property type="component" value="Unassembled WGS sequence"/>
</dbReference>
<dbReference type="AlphaFoldDB" id="A0A2U1LHB6"/>
<evidence type="ECO:0000313" key="3">
    <source>
        <dbReference type="Proteomes" id="UP000245207"/>
    </source>
</evidence>
<accession>A0A2U1LHB6</accession>
<organism evidence="2 3">
    <name type="scientific">Artemisia annua</name>
    <name type="common">Sweet wormwood</name>
    <dbReference type="NCBI Taxonomy" id="35608"/>
    <lineage>
        <taxon>Eukaryota</taxon>
        <taxon>Viridiplantae</taxon>
        <taxon>Streptophyta</taxon>
        <taxon>Embryophyta</taxon>
        <taxon>Tracheophyta</taxon>
        <taxon>Spermatophyta</taxon>
        <taxon>Magnoliopsida</taxon>
        <taxon>eudicotyledons</taxon>
        <taxon>Gunneridae</taxon>
        <taxon>Pentapetalae</taxon>
        <taxon>asterids</taxon>
        <taxon>campanulids</taxon>
        <taxon>Asterales</taxon>
        <taxon>Asteraceae</taxon>
        <taxon>Asteroideae</taxon>
        <taxon>Anthemideae</taxon>
        <taxon>Artemisiinae</taxon>
        <taxon>Artemisia</taxon>
    </lineage>
</organism>
<reference evidence="2 3" key="1">
    <citation type="journal article" date="2018" name="Mol. Plant">
        <title>The genome of Artemisia annua provides insight into the evolution of Asteraceae family and artemisinin biosynthesis.</title>
        <authorList>
            <person name="Shen Q."/>
            <person name="Zhang L."/>
            <person name="Liao Z."/>
            <person name="Wang S."/>
            <person name="Yan T."/>
            <person name="Shi P."/>
            <person name="Liu M."/>
            <person name="Fu X."/>
            <person name="Pan Q."/>
            <person name="Wang Y."/>
            <person name="Lv Z."/>
            <person name="Lu X."/>
            <person name="Zhang F."/>
            <person name="Jiang W."/>
            <person name="Ma Y."/>
            <person name="Chen M."/>
            <person name="Hao X."/>
            <person name="Li L."/>
            <person name="Tang Y."/>
            <person name="Lv G."/>
            <person name="Zhou Y."/>
            <person name="Sun X."/>
            <person name="Brodelius P.E."/>
            <person name="Rose J.K.C."/>
            <person name="Tang K."/>
        </authorList>
    </citation>
    <scope>NUCLEOTIDE SEQUENCE [LARGE SCALE GENOMIC DNA]</scope>
    <source>
        <strain evidence="3">cv. Huhao1</strain>
        <tissue evidence="2">Leaf</tissue>
    </source>
</reference>
<evidence type="ECO:0000256" key="1">
    <source>
        <dbReference type="ARBA" id="ARBA00022737"/>
    </source>
</evidence>
<name>A0A2U1LHB6_ARTAN</name>
<dbReference type="OrthoDB" id="185373at2759"/>
<dbReference type="InterPro" id="IPR051222">
    <property type="entry name" value="PPR/CCM1_RNA-binding"/>
</dbReference>
<dbReference type="PANTHER" id="PTHR47942">
    <property type="entry name" value="TETRATRICOPEPTIDE REPEAT (TPR)-LIKE SUPERFAMILY PROTEIN-RELATED"/>
    <property type="match status" value="1"/>
</dbReference>
<evidence type="ECO:0000313" key="2">
    <source>
        <dbReference type="EMBL" id="PWA48377.1"/>
    </source>
</evidence>
<dbReference type="EMBL" id="PKPP01009388">
    <property type="protein sequence ID" value="PWA48377.1"/>
    <property type="molecule type" value="Genomic_DNA"/>
</dbReference>
<dbReference type="PANTHER" id="PTHR47942:SF63">
    <property type="entry name" value="PENTATRICOPEPTIDE REPEAT-CONTAINING PROTEIN"/>
    <property type="match status" value="1"/>
</dbReference>
<dbReference type="InterPro" id="IPR011990">
    <property type="entry name" value="TPR-like_helical_dom_sf"/>
</dbReference>
<protein>
    <submittedName>
        <fullName evidence="2">Tetratricopeptide-like helical domain-containing protein</fullName>
    </submittedName>
</protein>
<keyword evidence="3" id="KW-1185">Reference proteome</keyword>
<dbReference type="InterPro" id="IPR002885">
    <property type="entry name" value="PPR_rpt"/>
</dbReference>
<dbReference type="Gene3D" id="1.25.40.10">
    <property type="entry name" value="Tetratricopeptide repeat domain"/>
    <property type="match status" value="2"/>
</dbReference>
<sequence length="182" mass="20017">MDDIDVDPGTFGIAGTPIASITSEESSKAADEHEANTGKIAPSLVIPAWLPEIELFSEMQAKGLTPSTCTYGILLHGMCKSSKCSDALVLFRSPKCGKLNMVVDLFAALLLKGLKANVRTYTVMIQLHFQEDSFKLKKNECREAKIILEEMTNQAVIRRIHSIGEQNLLSPLLMIVIPLEEE</sequence>
<gene>
    <name evidence="2" type="ORF">CTI12_AA490340</name>
</gene>
<dbReference type="Pfam" id="PF13041">
    <property type="entry name" value="PPR_2"/>
    <property type="match status" value="1"/>
</dbReference>
<dbReference type="STRING" id="35608.A0A2U1LHB6"/>
<comment type="caution">
    <text evidence="2">The sequence shown here is derived from an EMBL/GenBank/DDBJ whole genome shotgun (WGS) entry which is preliminary data.</text>
</comment>
<proteinExistence type="predicted"/>
<keyword evidence="1" id="KW-0677">Repeat</keyword>